<dbReference type="Gene3D" id="3.80.10.10">
    <property type="entry name" value="Ribonuclease Inhibitor"/>
    <property type="match status" value="1"/>
</dbReference>
<evidence type="ECO:0000313" key="1">
    <source>
        <dbReference type="EMBL" id="KAF9544685.1"/>
    </source>
</evidence>
<comment type="caution">
    <text evidence="1">The sequence shown here is derived from an EMBL/GenBank/DDBJ whole genome shotgun (WGS) entry which is preliminary data.</text>
</comment>
<evidence type="ECO:0000313" key="2">
    <source>
        <dbReference type="Proteomes" id="UP000723463"/>
    </source>
</evidence>
<sequence>MSFAASAPIFDLPPVLDLICEFIWTDDINSCRLVCKEWATLFDIYRWKHVYSDIPSLGLSGELCYNLQGPRSLEAIWKNSSRIRTLNITIAELAQLLELDQDTLPHLQELSLRSKYCCSSDDVAHVNEVFKFMTRPSSRLHAVSMSTAIKESHHRFNLGLLPGLAIHPALTELTLRAYKYSDPLVVLAILKNCPPTLHKLRVDCHCEGFDGPEKARKLAAIARESEEQYEWRRFESLRRLTVTCRLGGCESWVHHPILRNSPNLRCLRIGEYFDDDEVDFEGFRQTLAVIPTTCPKIEHLDVQQGGIEMGVSAEDLVRLVQSYPRGLRSFNFSMPESGGEQVFSAIIQTSATTLESVFLDHFYYSSTVSVETATRFVQECPLLEDFRMGCSCSQSPRCRHIELRQFVDSQNKRSDHFRWLYNF</sequence>
<dbReference type="EMBL" id="JAAAXW010000086">
    <property type="protein sequence ID" value="KAF9544685.1"/>
    <property type="molecule type" value="Genomic_DNA"/>
</dbReference>
<dbReference type="AlphaFoldDB" id="A0A9P6F868"/>
<evidence type="ECO:0008006" key="3">
    <source>
        <dbReference type="Google" id="ProtNLM"/>
    </source>
</evidence>
<protein>
    <recommendedName>
        <fullName evidence="3">F-box domain-containing protein</fullName>
    </recommendedName>
</protein>
<accession>A0A9P6F868</accession>
<reference evidence="1" key="1">
    <citation type="journal article" date="2020" name="Fungal Divers.">
        <title>Resolving the Mortierellaceae phylogeny through synthesis of multi-gene phylogenetics and phylogenomics.</title>
        <authorList>
            <person name="Vandepol N."/>
            <person name="Liber J."/>
            <person name="Desiro A."/>
            <person name="Na H."/>
            <person name="Kennedy M."/>
            <person name="Barry K."/>
            <person name="Grigoriev I.V."/>
            <person name="Miller A.N."/>
            <person name="O'Donnell K."/>
            <person name="Stajich J.E."/>
            <person name="Bonito G."/>
        </authorList>
    </citation>
    <scope>NUCLEOTIDE SEQUENCE</scope>
    <source>
        <strain evidence="1">NRRL 2591</strain>
    </source>
</reference>
<organism evidence="1 2">
    <name type="scientific">Mortierella hygrophila</name>
    <dbReference type="NCBI Taxonomy" id="979708"/>
    <lineage>
        <taxon>Eukaryota</taxon>
        <taxon>Fungi</taxon>
        <taxon>Fungi incertae sedis</taxon>
        <taxon>Mucoromycota</taxon>
        <taxon>Mortierellomycotina</taxon>
        <taxon>Mortierellomycetes</taxon>
        <taxon>Mortierellales</taxon>
        <taxon>Mortierellaceae</taxon>
        <taxon>Mortierella</taxon>
    </lineage>
</organism>
<dbReference type="Proteomes" id="UP000723463">
    <property type="component" value="Unassembled WGS sequence"/>
</dbReference>
<gene>
    <name evidence="1" type="ORF">EC957_011792</name>
</gene>
<dbReference type="SUPFAM" id="SSF52047">
    <property type="entry name" value="RNI-like"/>
    <property type="match status" value="1"/>
</dbReference>
<keyword evidence="2" id="KW-1185">Reference proteome</keyword>
<dbReference type="InterPro" id="IPR032675">
    <property type="entry name" value="LRR_dom_sf"/>
</dbReference>
<name>A0A9P6F868_9FUNG</name>
<proteinExistence type="predicted"/>